<evidence type="ECO:0000313" key="2">
    <source>
        <dbReference type="Proteomes" id="UP001465976"/>
    </source>
</evidence>
<protein>
    <submittedName>
        <fullName evidence="1">Uncharacterized protein</fullName>
    </submittedName>
</protein>
<keyword evidence="2" id="KW-1185">Reference proteome</keyword>
<dbReference type="EMBL" id="JBAHYK010000515">
    <property type="protein sequence ID" value="KAL0573342.1"/>
    <property type="molecule type" value="Genomic_DNA"/>
</dbReference>
<reference evidence="1 2" key="1">
    <citation type="submission" date="2024-02" db="EMBL/GenBank/DDBJ databases">
        <title>A draft genome for the cacao thread blight pathogen Marasmius crinis-equi.</title>
        <authorList>
            <person name="Cohen S.P."/>
            <person name="Baruah I.K."/>
            <person name="Amoako-Attah I."/>
            <person name="Bukari Y."/>
            <person name="Meinhardt L.W."/>
            <person name="Bailey B.A."/>
        </authorList>
    </citation>
    <scope>NUCLEOTIDE SEQUENCE [LARGE SCALE GENOMIC DNA]</scope>
    <source>
        <strain evidence="1 2">GH-76</strain>
    </source>
</reference>
<accession>A0ABR3FDE0</accession>
<proteinExistence type="predicted"/>
<gene>
    <name evidence="1" type="ORF">V5O48_008620</name>
</gene>
<name>A0ABR3FDE0_9AGAR</name>
<evidence type="ECO:0000313" key="1">
    <source>
        <dbReference type="EMBL" id="KAL0573342.1"/>
    </source>
</evidence>
<sequence length="441" mass="50516">VLLRRKRRDARLQVASQTEFFESFCESQSENVAAWSALVEAWEDSGMDGSVQNPYSREEEGDTEIDIRLKYAQEEAQSTAYLHEVTPSAFIMLGLDIEEQQRRLRLDLKPHGNETPLQRTSIAERRAKILRLISKFRSAQHIHNPLVFAMISQLPDTDTPAPPAEEAQLYLPSGLSHELRCHPDMKQWVDMETDYRRAQLRSSLEGIRTHLFVQTRLYSQKSIHIRHQKANTRARAIIDRNRRKIDELQQKYSAGWAALKVMVGESFIGFKQLRPEDVVSYNDPDAKAVRNVRRALKRTHDGSQVVQPGESTRMLSWIWAGVDTSEDSAVMKDALRVEWCKSQARFRRWVEELQLLQEEMDRTTLSLEAEAAVWSGRAEGQEQGPVGEGNKAYCLRQAAIRRGLAAKFRALWALPDAPVRLRQRKQLVEIPVESSSGSDSE</sequence>
<dbReference type="Proteomes" id="UP001465976">
    <property type="component" value="Unassembled WGS sequence"/>
</dbReference>
<organism evidence="1 2">
    <name type="scientific">Marasmius crinis-equi</name>
    <dbReference type="NCBI Taxonomy" id="585013"/>
    <lineage>
        <taxon>Eukaryota</taxon>
        <taxon>Fungi</taxon>
        <taxon>Dikarya</taxon>
        <taxon>Basidiomycota</taxon>
        <taxon>Agaricomycotina</taxon>
        <taxon>Agaricomycetes</taxon>
        <taxon>Agaricomycetidae</taxon>
        <taxon>Agaricales</taxon>
        <taxon>Marasmiineae</taxon>
        <taxon>Marasmiaceae</taxon>
        <taxon>Marasmius</taxon>
    </lineage>
</organism>
<feature type="non-terminal residue" evidence="1">
    <location>
        <position position="1"/>
    </location>
</feature>
<comment type="caution">
    <text evidence="1">The sequence shown here is derived from an EMBL/GenBank/DDBJ whole genome shotgun (WGS) entry which is preliminary data.</text>
</comment>